<dbReference type="AlphaFoldDB" id="A0A7R7XZ90"/>
<dbReference type="InterPro" id="IPR025975">
    <property type="entry name" value="Polysacc_lyase"/>
</dbReference>
<keyword evidence="3" id="KW-1185">Reference proteome</keyword>
<evidence type="ECO:0000313" key="2">
    <source>
        <dbReference type="EMBL" id="BCS29668.1"/>
    </source>
</evidence>
<proteinExistence type="predicted"/>
<reference evidence="2" key="2">
    <citation type="submission" date="2021-02" db="EMBL/GenBank/DDBJ databases">
        <title>Aspergillus puulaauensis MK2 genome sequence.</title>
        <authorList>
            <person name="Futagami T."/>
            <person name="Mori K."/>
            <person name="Kadooka C."/>
            <person name="Tanaka T."/>
        </authorList>
    </citation>
    <scope>NUCLEOTIDE SEQUENCE</scope>
    <source>
        <strain evidence="2">MK2</strain>
    </source>
</reference>
<protein>
    <recommendedName>
        <fullName evidence="4">Concanavalin A-like lectin/glucanase domain-containing protein</fullName>
    </recommendedName>
</protein>
<evidence type="ECO:0000313" key="3">
    <source>
        <dbReference type="Proteomes" id="UP000654913"/>
    </source>
</evidence>
<dbReference type="Proteomes" id="UP000654913">
    <property type="component" value="Chromosome 7"/>
</dbReference>
<gene>
    <name evidence="2" type="ORF">APUU_71238S</name>
</gene>
<dbReference type="Pfam" id="PF14099">
    <property type="entry name" value="Polysacc_lyase"/>
    <property type="match status" value="1"/>
</dbReference>
<keyword evidence="1" id="KW-0732">Signal</keyword>
<name>A0A7R7XZ90_9EURO</name>
<dbReference type="EMBL" id="AP024449">
    <property type="protein sequence ID" value="BCS29668.1"/>
    <property type="molecule type" value="Genomic_DNA"/>
</dbReference>
<dbReference type="RefSeq" id="XP_041561854.1">
    <property type="nucleotide sequence ID" value="XM_041696199.1"/>
</dbReference>
<dbReference type="KEGG" id="apuu:APUU_71238S"/>
<sequence length="252" mass="27727">MRSILLGTLLGLAISGLSSAKVIFEEDFEGSLDQWKIEGCPGGVEISADSARTGSKSAKFVVHDEDTNAACPDSPTENPRAQLDSKGLFQDGDDYFIGFSVMFPEGFPQITNWFMFFELYGPPYNGTPSMALYVSEDNRVTFGRDASSNRDTIWTGAEIVPGKWRDIALHVKFSTDPAIGFVQIWEDGQPQQLVGGNGTTVFYRTLNREVNYDGTPNTVVLNQYRSKDTGYDSVTLYHDSVKVGTSLEDVSP</sequence>
<organism evidence="2 3">
    <name type="scientific">Aspergillus puulaauensis</name>
    <dbReference type="NCBI Taxonomy" id="1220207"/>
    <lineage>
        <taxon>Eukaryota</taxon>
        <taxon>Fungi</taxon>
        <taxon>Dikarya</taxon>
        <taxon>Ascomycota</taxon>
        <taxon>Pezizomycotina</taxon>
        <taxon>Eurotiomycetes</taxon>
        <taxon>Eurotiomycetidae</taxon>
        <taxon>Eurotiales</taxon>
        <taxon>Aspergillaceae</taxon>
        <taxon>Aspergillus</taxon>
    </lineage>
</organism>
<dbReference type="GeneID" id="64979665"/>
<evidence type="ECO:0000256" key="1">
    <source>
        <dbReference type="SAM" id="SignalP"/>
    </source>
</evidence>
<feature type="signal peptide" evidence="1">
    <location>
        <begin position="1"/>
        <end position="20"/>
    </location>
</feature>
<dbReference type="Gene3D" id="2.60.120.200">
    <property type="match status" value="1"/>
</dbReference>
<reference evidence="2" key="1">
    <citation type="submission" date="2021-01" db="EMBL/GenBank/DDBJ databases">
        <authorList>
            <consortium name="Aspergillus puulaauensis MK2 genome sequencing consortium"/>
            <person name="Kazuki M."/>
            <person name="Futagami T."/>
        </authorList>
    </citation>
    <scope>NUCLEOTIDE SEQUENCE</scope>
    <source>
        <strain evidence="2">MK2</strain>
    </source>
</reference>
<evidence type="ECO:0008006" key="4">
    <source>
        <dbReference type="Google" id="ProtNLM"/>
    </source>
</evidence>
<feature type="chain" id="PRO_5030655018" description="Concanavalin A-like lectin/glucanase domain-containing protein" evidence="1">
    <location>
        <begin position="21"/>
        <end position="252"/>
    </location>
</feature>
<dbReference type="OrthoDB" id="5321861at2759"/>
<accession>A0A7R7XZ90</accession>